<evidence type="ECO:0000256" key="1">
    <source>
        <dbReference type="ARBA" id="ARBA00022737"/>
    </source>
</evidence>
<evidence type="ECO:0000256" key="3">
    <source>
        <dbReference type="PROSITE-ProRule" id="PRU00339"/>
    </source>
</evidence>
<dbReference type="PANTHER" id="PTHR44858:SF1">
    <property type="entry name" value="UDP-N-ACETYLGLUCOSAMINE--PEPTIDE N-ACETYLGLUCOSAMINYLTRANSFERASE SPINDLY-RELATED"/>
    <property type="match status" value="1"/>
</dbReference>
<evidence type="ECO:0000313" key="4">
    <source>
        <dbReference type="EMBL" id="QQP88842.1"/>
    </source>
</evidence>
<dbReference type="Pfam" id="PF13432">
    <property type="entry name" value="TPR_16"/>
    <property type="match status" value="2"/>
</dbReference>
<dbReference type="PROSITE" id="PS50005">
    <property type="entry name" value="TPR"/>
    <property type="match status" value="1"/>
</dbReference>
<protein>
    <submittedName>
        <fullName evidence="4">Tetratricopeptide repeat protein</fullName>
    </submittedName>
</protein>
<dbReference type="RefSeq" id="WP_201074302.1">
    <property type="nucleotide sequence ID" value="NZ_CP067420.1"/>
</dbReference>
<dbReference type="InterPro" id="IPR029063">
    <property type="entry name" value="SAM-dependent_MTases_sf"/>
</dbReference>
<evidence type="ECO:0000256" key="2">
    <source>
        <dbReference type="ARBA" id="ARBA00022803"/>
    </source>
</evidence>
<dbReference type="EMBL" id="CP067420">
    <property type="protein sequence ID" value="QQP88842.1"/>
    <property type="molecule type" value="Genomic_DNA"/>
</dbReference>
<dbReference type="Proteomes" id="UP000595197">
    <property type="component" value="Chromosome"/>
</dbReference>
<dbReference type="Pfam" id="PF13181">
    <property type="entry name" value="TPR_8"/>
    <property type="match status" value="1"/>
</dbReference>
<dbReference type="SUPFAM" id="SSF53335">
    <property type="entry name" value="S-adenosyl-L-methionine-dependent methyltransferases"/>
    <property type="match status" value="1"/>
</dbReference>
<dbReference type="Pfam" id="PF13489">
    <property type="entry name" value="Methyltransf_23"/>
    <property type="match status" value="1"/>
</dbReference>
<feature type="repeat" description="TPR" evidence="3">
    <location>
        <begin position="120"/>
        <end position="153"/>
    </location>
</feature>
<dbReference type="Gene3D" id="3.40.50.150">
    <property type="entry name" value="Vaccinia Virus protein VP39"/>
    <property type="match status" value="1"/>
</dbReference>
<dbReference type="InterPro" id="IPR011990">
    <property type="entry name" value="TPR-like_helical_dom_sf"/>
</dbReference>
<dbReference type="SUPFAM" id="SSF48452">
    <property type="entry name" value="TPR-like"/>
    <property type="match status" value="1"/>
</dbReference>
<dbReference type="InterPro" id="IPR019734">
    <property type="entry name" value="TPR_rpt"/>
</dbReference>
<name>A0ABX7B3U9_9PROT</name>
<dbReference type="Gene3D" id="1.25.40.10">
    <property type="entry name" value="Tetratricopeptide repeat domain"/>
    <property type="match status" value="2"/>
</dbReference>
<dbReference type="SMART" id="SM00028">
    <property type="entry name" value="TPR"/>
    <property type="match status" value="4"/>
</dbReference>
<evidence type="ECO:0000313" key="5">
    <source>
        <dbReference type="Proteomes" id="UP000595197"/>
    </source>
</evidence>
<keyword evidence="2 3" id="KW-0802">TPR repeat</keyword>
<dbReference type="PANTHER" id="PTHR44858">
    <property type="entry name" value="TETRATRICOPEPTIDE REPEAT PROTEIN 6"/>
    <property type="match status" value="1"/>
</dbReference>
<dbReference type="CDD" id="cd02440">
    <property type="entry name" value="AdoMet_MTases"/>
    <property type="match status" value="1"/>
</dbReference>
<proteinExistence type="predicted"/>
<dbReference type="InterPro" id="IPR050498">
    <property type="entry name" value="Ycf3"/>
</dbReference>
<organism evidence="4 5">
    <name type="scientific">Skermanella cutis</name>
    <dbReference type="NCBI Taxonomy" id="2775420"/>
    <lineage>
        <taxon>Bacteria</taxon>
        <taxon>Pseudomonadati</taxon>
        <taxon>Pseudomonadota</taxon>
        <taxon>Alphaproteobacteria</taxon>
        <taxon>Rhodospirillales</taxon>
        <taxon>Azospirillaceae</taxon>
        <taxon>Skermanella</taxon>
    </lineage>
</organism>
<reference evidence="4" key="1">
    <citation type="submission" date="2021-02" db="EMBL/GenBank/DDBJ databases">
        <title>Skermanella TT6 skin isolate.</title>
        <authorList>
            <person name="Lee K."/>
            <person name="Ganzorig M."/>
        </authorList>
    </citation>
    <scope>NUCLEOTIDE SEQUENCE</scope>
    <source>
        <strain evidence="4">TT6</strain>
    </source>
</reference>
<accession>A0ABX7B3U9</accession>
<keyword evidence="1" id="KW-0677">Repeat</keyword>
<sequence length="444" mass="48846">MSAEMTMEMPADAADLADLKQRATILLTRGDLEGARSAVDAAMIDQPEDADLLALRGTCRARQGELSDGIQDLATAVMARPRDWELLNSLAVHLQQMKMFDEAVVFHVKAINNSEPEQHPQLYINLGLAMMGQGEHLAAVELFEAVLAVHPDMLDAAVNLSSALNSLKEYGRSVEACRRTLAIVEVPELYHNLGNALHRIPGRNAEALAAFQRAVELDPTNWKSKHMLSLLRDEDMDSIPTNFVEGMFDEYASFYEQDVIEKLRYRVPGLIRRYLLKAVPGRTRFASVLDLGCGTGLTGVMLRDIADFQKGVDISRNMLKLALEKGIYDQLEAADLQVSLGEIDRAYSVVAAADVCGYIGRLEEFFAKVAAAVEADGLFAFSVEESFLADFEVSAAGRFAHRRTYVQKALADAGFKVLSVAREQLRNSGGRPVFGMIFVAQKTA</sequence>
<keyword evidence="5" id="KW-1185">Reference proteome</keyword>
<gene>
    <name evidence="4" type="ORF">IGS68_22960</name>
</gene>